<dbReference type="EMBL" id="CP014327">
    <property type="protein sequence ID" value="AML52068.1"/>
    <property type="molecule type" value="Genomic_DNA"/>
</dbReference>
<keyword evidence="1" id="KW-0732">Signal</keyword>
<protein>
    <recommendedName>
        <fullName evidence="4">DUF4367 domain-containing protein</fullName>
    </recommendedName>
</protein>
<dbReference type="Proteomes" id="UP000070371">
    <property type="component" value="Chromosome"/>
</dbReference>
<dbReference type="OrthoDB" id="8902873at2"/>
<evidence type="ECO:0000313" key="3">
    <source>
        <dbReference type="Proteomes" id="UP000070371"/>
    </source>
</evidence>
<sequence length="166" mass="17946">MKPHFFLASAICAILLTGTIAPADELMLPLIPENQLRTIFEFAPDDGLKMAACDGSRTFTCTYIWGAPDEDDALRIELGAKPDGKRLYVIAARAARASDFDRVLAVYKDAVPVADLGVQAVWSEKRGQLSILTADNKVIHVNTDMTQSDDQKAAAITIANLVLATP</sequence>
<accession>A0A126V166</accession>
<proteinExistence type="predicted"/>
<evidence type="ECO:0000313" key="2">
    <source>
        <dbReference type="EMBL" id="AML52068.1"/>
    </source>
</evidence>
<dbReference type="AlphaFoldDB" id="A0A126V166"/>
<dbReference type="KEGG" id="hat:RC74_13000"/>
<feature type="signal peptide" evidence="1">
    <location>
        <begin position="1"/>
        <end position="23"/>
    </location>
</feature>
<gene>
    <name evidence="2" type="ORF">RC74_13000</name>
</gene>
<evidence type="ECO:0008006" key="4">
    <source>
        <dbReference type="Google" id="ProtNLM"/>
    </source>
</evidence>
<name>A0A126V166_9RHOB</name>
<evidence type="ECO:0000256" key="1">
    <source>
        <dbReference type="SAM" id="SignalP"/>
    </source>
</evidence>
<reference evidence="2 3" key="1">
    <citation type="submission" date="2016-02" db="EMBL/GenBank/DDBJ databases">
        <title>Complete genome sequence of Halocynthiibacter arcticus PAMC 20958t from arctic marine sediment.</title>
        <authorList>
            <person name="Lee Y.M."/>
            <person name="Baek K."/>
            <person name="Lee H.K."/>
            <person name="Shin S.C."/>
        </authorList>
    </citation>
    <scope>NUCLEOTIDE SEQUENCE [LARGE SCALE GENOMIC DNA]</scope>
    <source>
        <strain evidence="2">PAMC 20958</strain>
    </source>
</reference>
<organism evidence="2 3">
    <name type="scientific">Falsihalocynthiibacter arcticus</name>
    <dbReference type="NCBI Taxonomy" id="1579316"/>
    <lineage>
        <taxon>Bacteria</taxon>
        <taxon>Pseudomonadati</taxon>
        <taxon>Pseudomonadota</taxon>
        <taxon>Alphaproteobacteria</taxon>
        <taxon>Rhodobacterales</taxon>
        <taxon>Roseobacteraceae</taxon>
        <taxon>Falsihalocynthiibacter</taxon>
    </lineage>
</organism>
<feature type="chain" id="PRO_5007443253" description="DUF4367 domain-containing protein" evidence="1">
    <location>
        <begin position="24"/>
        <end position="166"/>
    </location>
</feature>
<keyword evidence="3" id="KW-1185">Reference proteome</keyword>
<dbReference type="RefSeq" id="WP_039003865.1">
    <property type="nucleotide sequence ID" value="NZ_CP014327.1"/>
</dbReference>